<dbReference type="PANTHER" id="PTHR43289:SF6">
    <property type="entry name" value="SERINE_THREONINE-PROTEIN KINASE NEKL-3"/>
    <property type="match status" value="1"/>
</dbReference>
<evidence type="ECO:0000256" key="1">
    <source>
        <dbReference type="ARBA" id="ARBA00022679"/>
    </source>
</evidence>
<evidence type="ECO:0000256" key="5">
    <source>
        <dbReference type="PROSITE-ProRule" id="PRU10141"/>
    </source>
</evidence>
<evidence type="ECO:0000256" key="3">
    <source>
        <dbReference type="ARBA" id="ARBA00022777"/>
    </source>
</evidence>
<dbReference type="SUPFAM" id="SSF56112">
    <property type="entry name" value="Protein kinase-like (PK-like)"/>
    <property type="match status" value="1"/>
</dbReference>
<dbReference type="InterPro" id="IPR013126">
    <property type="entry name" value="Hsp_70_fam"/>
</dbReference>
<proteinExistence type="predicted"/>
<evidence type="ECO:0000313" key="9">
    <source>
        <dbReference type="Proteomes" id="UP000001025"/>
    </source>
</evidence>
<dbReference type="Gene3D" id="1.10.510.10">
    <property type="entry name" value="Transferase(Phosphotransferase) domain 1"/>
    <property type="match status" value="1"/>
</dbReference>
<dbReference type="GO" id="GO:0005524">
    <property type="term" value="F:ATP binding"/>
    <property type="evidence" value="ECO:0007669"/>
    <property type="project" value="UniProtKB-UniRule"/>
</dbReference>
<dbReference type="PROSITE" id="PS50011">
    <property type="entry name" value="PROTEIN_KINASE_DOM"/>
    <property type="match status" value="1"/>
</dbReference>
<protein>
    <submittedName>
        <fullName evidence="8">Serine/threonine protein kinase</fullName>
        <ecNumber evidence="8">2.7.1.-</ecNumber>
    </submittedName>
</protein>
<keyword evidence="2 5" id="KW-0547">Nucleotide-binding</keyword>
<dbReference type="GO" id="GO:0004674">
    <property type="term" value="F:protein serine/threonine kinase activity"/>
    <property type="evidence" value="ECO:0000318"/>
    <property type="project" value="GO_Central"/>
</dbReference>
<dbReference type="CDD" id="cd14014">
    <property type="entry name" value="STKc_PknB_like"/>
    <property type="match status" value="1"/>
</dbReference>
<name>Q7UPN1_RHOBA</name>
<feature type="region of interest" description="Disordered" evidence="6">
    <location>
        <begin position="262"/>
        <end position="282"/>
    </location>
</feature>
<keyword evidence="3 8" id="KW-0418">Kinase</keyword>
<dbReference type="eggNOG" id="COG0443">
    <property type="taxonomic scope" value="Bacteria"/>
</dbReference>
<dbReference type="HOGENOM" id="CLU_306500_0_0_0"/>
<dbReference type="GO" id="GO:0140662">
    <property type="term" value="F:ATP-dependent protein folding chaperone"/>
    <property type="evidence" value="ECO:0007669"/>
    <property type="project" value="InterPro"/>
</dbReference>
<sequence length="966" mass="106481">MVRTSLGCVPGALIVHSLSLILRLPLSNSPDEPELIGDPAGQAMRRLSDNSKEPGSDDASSWADRLDASHADSMGELTRDQTHSEVGFEVESFHRSIPEIVGVYKVGRPIGRGGMGEVFLAEHRSMGRKVALKILPTRWLDRVESVNRFYEEVRAASSLMHPNIVTAFDAGEADGIHYMAMEYVDGRTLSQWVNDQGPMSIGDAASAIRQAAFALHHAHAAGIVHRDVKPGNLMRAHDGTIKLLDLGLARFSAEWYPSPRGLKPREMDLPDEEDSLNSASTEAKNRPLLGTLSFISPEQLEDANSADSRSDQYSLGATLFYLLMGHPPFTGDLVEQLYGHRHGEVPDLMTLRNDVDLKLADIVRRMLAKDPAERYGSMDEVARAMAPYDNDRSTPAWVLDFARRETGEDHTTVGGESTRRGLLSVIGIELGMTHAATAITQSDGNMLAGWPGMSAQGPRPLCRIAVAEKTDRDTGQSTILFGDSAYERRERHPQRVAHCQMMYFGRDDMMRRIGGRMCPPEVTMGLCMRHLLGNTLTQVNSPGSPDGDSSSPMALGTSWKRHERWPDAVAITVPSSYDQLHRRAIYQSAQLAGLPAVRLIERSIAVTRFAMTSPHRSSFEETPLPPIDSQSSAPILYVGLTGQSLDVSVLQVYGGQIRQIATAGHWCHSTMAWSRRLVEMISSRLPCAPKRIQGLPANRQELIHVTRIQMAGERAMNQLLLMPETRVEIAHQGHIDSVELTRDEWLTECEDLLLSIEESIRLVCQRAGVLPSDLKHCLAMGPLLRLPAIRDRVLRKGAPNAAIAFYDQVDAAHGAAACVASELPGQLCSEPPAKGVAGHSIGFVVADRDGKRRILPIIPRGTPTPARTNRQLNGTARDNRMTLSLVESSGKNGENWQTLGRHTIEVAPDEVNPMRRLGFELDINGLLSVHLERPDLGRTVMLPSLPTSSMDEMQWQDWREWIEATL</sequence>
<feature type="domain" description="Protein kinase" evidence="7">
    <location>
        <begin position="104"/>
        <end position="389"/>
    </location>
</feature>
<evidence type="ECO:0000256" key="6">
    <source>
        <dbReference type="SAM" id="MobiDB-lite"/>
    </source>
</evidence>
<dbReference type="InterPro" id="IPR011009">
    <property type="entry name" value="Kinase-like_dom_sf"/>
</dbReference>
<dbReference type="SMART" id="SM00220">
    <property type="entry name" value="S_TKc"/>
    <property type="match status" value="1"/>
</dbReference>
<dbReference type="OrthoDB" id="6111975at2"/>
<dbReference type="Gene3D" id="3.30.420.40">
    <property type="match status" value="2"/>
</dbReference>
<reference evidence="8 9" key="1">
    <citation type="journal article" date="2003" name="Proc. Natl. Acad. Sci. U.S.A.">
        <title>Complete genome sequence of the marine planctomycete Pirellula sp. strain 1.</title>
        <authorList>
            <person name="Gloeckner F.O."/>
            <person name="Kube M."/>
            <person name="Bauer M."/>
            <person name="Teeling H."/>
            <person name="Lombardot T."/>
            <person name="Ludwig W."/>
            <person name="Gade D."/>
            <person name="Beck A."/>
            <person name="Borzym K."/>
            <person name="Heitmann K."/>
            <person name="Rabus R."/>
            <person name="Schlesner H."/>
            <person name="Amann R."/>
            <person name="Reinhardt R."/>
        </authorList>
    </citation>
    <scope>NUCLEOTIDE SEQUENCE [LARGE SCALE GENOMIC DNA]</scope>
    <source>
        <strain evidence="9">DSM 10527 / NCIMB 13988 / SH1</strain>
    </source>
</reference>
<dbReference type="InParanoid" id="Q7UPN1"/>
<dbReference type="Pfam" id="PF00069">
    <property type="entry name" value="Pkinase"/>
    <property type="match status" value="1"/>
</dbReference>
<feature type="binding site" evidence="5">
    <location>
        <position position="133"/>
    </location>
    <ligand>
        <name>ATP</name>
        <dbReference type="ChEBI" id="CHEBI:30616"/>
    </ligand>
</feature>
<dbReference type="PRINTS" id="PR00301">
    <property type="entry name" value="HEATSHOCK70"/>
</dbReference>
<dbReference type="EC" id="2.7.1.-" evidence="8"/>
<accession>Q7UPN1</accession>
<dbReference type="AlphaFoldDB" id="Q7UPN1"/>
<dbReference type="KEGG" id="rba:RB6827"/>
<evidence type="ECO:0000259" key="7">
    <source>
        <dbReference type="PROSITE" id="PS50011"/>
    </source>
</evidence>
<gene>
    <name evidence="8" type="ordered locus">RB6827</name>
</gene>
<organism evidence="8 9">
    <name type="scientific">Rhodopirellula baltica (strain DSM 10527 / NCIMB 13988 / SH1)</name>
    <dbReference type="NCBI Taxonomy" id="243090"/>
    <lineage>
        <taxon>Bacteria</taxon>
        <taxon>Pseudomonadati</taxon>
        <taxon>Planctomycetota</taxon>
        <taxon>Planctomycetia</taxon>
        <taxon>Pirellulales</taxon>
        <taxon>Pirellulaceae</taxon>
        <taxon>Rhodopirellula</taxon>
    </lineage>
</organism>
<evidence type="ECO:0000313" key="8">
    <source>
        <dbReference type="EMBL" id="CAD75030.1"/>
    </source>
</evidence>
<evidence type="ECO:0000256" key="4">
    <source>
        <dbReference type="ARBA" id="ARBA00022840"/>
    </source>
</evidence>
<dbReference type="PROSITE" id="PS00107">
    <property type="entry name" value="PROTEIN_KINASE_ATP"/>
    <property type="match status" value="1"/>
</dbReference>
<dbReference type="PATRIC" id="fig|243090.15.peg.3313"/>
<dbReference type="EnsemblBacteria" id="CAD75030">
    <property type="protein sequence ID" value="CAD75030"/>
    <property type="gene ID" value="RB6827"/>
</dbReference>
<dbReference type="InterPro" id="IPR029047">
    <property type="entry name" value="HSP70_peptide-bd_sf"/>
</dbReference>
<keyword evidence="9" id="KW-1185">Reference proteome</keyword>
<evidence type="ECO:0000256" key="2">
    <source>
        <dbReference type="ARBA" id="ARBA00022741"/>
    </source>
</evidence>
<dbReference type="InterPro" id="IPR043129">
    <property type="entry name" value="ATPase_NBD"/>
</dbReference>
<dbReference type="Gene3D" id="2.60.34.10">
    <property type="entry name" value="Substrate Binding Domain Of DNAk, Chain A, domain 1"/>
    <property type="match status" value="1"/>
</dbReference>
<dbReference type="Pfam" id="PF00012">
    <property type="entry name" value="HSP70"/>
    <property type="match status" value="1"/>
</dbReference>
<dbReference type="Gene3D" id="3.30.200.20">
    <property type="entry name" value="Phosphorylase Kinase, domain 1"/>
    <property type="match status" value="1"/>
</dbReference>
<dbReference type="Proteomes" id="UP000001025">
    <property type="component" value="Chromosome"/>
</dbReference>
<keyword evidence="4 5" id="KW-0067">ATP-binding</keyword>
<dbReference type="eggNOG" id="COG0515">
    <property type="taxonomic scope" value="Bacteria"/>
</dbReference>
<dbReference type="InterPro" id="IPR017441">
    <property type="entry name" value="Protein_kinase_ATP_BS"/>
</dbReference>
<dbReference type="SUPFAM" id="SSF53067">
    <property type="entry name" value="Actin-like ATPase domain"/>
    <property type="match status" value="2"/>
</dbReference>
<dbReference type="EMBL" id="BX294144">
    <property type="protein sequence ID" value="CAD75030.1"/>
    <property type="molecule type" value="Genomic_DNA"/>
</dbReference>
<keyword evidence="8" id="KW-0723">Serine/threonine-protein kinase</keyword>
<dbReference type="InterPro" id="IPR000719">
    <property type="entry name" value="Prot_kinase_dom"/>
</dbReference>
<dbReference type="SUPFAM" id="SSF100920">
    <property type="entry name" value="Heat shock protein 70kD (HSP70), peptide-binding domain"/>
    <property type="match status" value="1"/>
</dbReference>
<dbReference type="STRING" id="243090.RB6827"/>
<keyword evidence="1 8" id="KW-0808">Transferase</keyword>
<dbReference type="PANTHER" id="PTHR43289">
    <property type="entry name" value="MITOGEN-ACTIVATED PROTEIN KINASE KINASE KINASE 20-RELATED"/>
    <property type="match status" value="1"/>
</dbReference>
<dbReference type="Gene3D" id="3.90.640.10">
    <property type="entry name" value="Actin, Chain A, domain 4"/>
    <property type="match status" value="1"/>
</dbReference>